<reference evidence="2 3" key="1">
    <citation type="submission" date="2018-01" db="EMBL/GenBank/DDBJ databases">
        <title>Lactibacter flavus gen. nov., sp. nov., a novel bacterium of the family Propionibacteriaceae isolated from raw milk and dairy products.</title>
        <authorList>
            <person name="Wenning M."/>
            <person name="Breitenwieser F."/>
            <person name="Huptas C."/>
            <person name="von Neubeck M."/>
            <person name="Busse H.-J."/>
            <person name="Scherer S."/>
        </authorList>
    </citation>
    <scope>NUCLEOTIDE SEQUENCE [LARGE SCALE GENOMIC DNA]</scope>
    <source>
        <strain evidence="2 3">VG341</strain>
    </source>
</reference>
<dbReference type="Gene3D" id="3.40.50.620">
    <property type="entry name" value="HUPs"/>
    <property type="match status" value="1"/>
</dbReference>
<accession>A0A4Q2EHL6</accession>
<keyword evidence="3" id="KW-1185">Reference proteome</keyword>
<dbReference type="InterPro" id="IPR003848">
    <property type="entry name" value="DUF218"/>
</dbReference>
<proteinExistence type="predicted"/>
<organism evidence="2 3">
    <name type="scientific">Propioniciclava flava</name>
    <dbReference type="NCBI Taxonomy" id="2072026"/>
    <lineage>
        <taxon>Bacteria</taxon>
        <taxon>Bacillati</taxon>
        <taxon>Actinomycetota</taxon>
        <taxon>Actinomycetes</taxon>
        <taxon>Propionibacteriales</taxon>
        <taxon>Propionibacteriaceae</taxon>
        <taxon>Propioniciclava</taxon>
    </lineage>
</organism>
<dbReference type="RefSeq" id="WP_129458173.1">
    <property type="nucleotide sequence ID" value="NZ_PPCV01000003.1"/>
</dbReference>
<name>A0A4Q2EHL6_9ACTN</name>
<dbReference type="Proteomes" id="UP000290624">
    <property type="component" value="Unassembled WGS sequence"/>
</dbReference>
<comment type="caution">
    <text evidence="2">The sequence shown here is derived from an EMBL/GenBank/DDBJ whole genome shotgun (WGS) entry which is preliminary data.</text>
</comment>
<feature type="domain" description="DUF218" evidence="1">
    <location>
        <begin position="3"/>
        <end position="63"/>
    </location>
</feature>
<dbReference type="OrthoDB" id="9782395at2"/>
<dbReference type="EMBL" id="PPCV01000003">
    <property type="protein sequence ID" value="RXW32563.1"/>
    <property type="molecule type" value="Genomic_DNA"/>
</dbReference>
<dbReference type="InterPro" id="IPR014729">
    <property type="entry name" value="Rossmann-like_a/b/a_fold"/>
</dbReference>
<evidence type="ECO:0000313" key="2">
    <source>
        <dbReference type="EMBL" id="RXW32563.1"/>
    </source>
</evidence>
<dbReference type="Pfam" id="PF02698">
    <property type="entry name" value="DUF218"/>
    <property type="match status" value="1"/>
</dbReference>
<sequence length="109" mass="12013">MAADFAARYPEASASVQVVLEPQATTTWENVGYAADLIPAGGVVRIVSDPYHVPRASQYWARRFPDRAGELRPGASGRFGEHPLLATGALVYARLVRPVRGRLTRPRRR</sequence>
<evidence type="ECO:0000259" key="1">
    <source>
        <dbReference type="Pfam" id="PF02698"/>
    </source>
</evidence>
<gene>
    <name evidence="2" type="ORF">C1706_05205</name>
</gene>
<protein>
    <recommendedName>
        <fullName evidence="1">DUF218 domain-containing protein</fullName>
    </recommendedName>
</protein>
<dbReference type="AlphaFoldDB" id="A0A4Q2EHL6"/>
<evidence type="ECO:0000313" key="3">
    <source>
        <dbReference type="Proteomes" id="UP000290624"/>
    </source>
</evidence>